<gene>
    <name evidence="1" type="ORF">BCF53_102367</name>
</gene>
<dbReference type="RefSeq" id="WP_132700189.1">
    <property type="nucleotide sequence ID" value="NZ_SLZR01000002.1"/>
</dbReference>
<sequence length="267" mass="30518">MALLGRLNKTLFALMGLSLVYSLVLAEPAFKSQPFVMQCGPAKGTPLARWMALVYGEAFRRLNIPLQIYYLPTLRSSFMAESGLIDGQMYRVYEYGHQFHNQLRVDEPVISIPTAAFVRKDESYSYFGDWSSLAGGDLVVEYVRGIELNQRRLSNLIAPENLSSVSYSRDGLINLKFRNSDVFVHDMIDMYYYLQQDAFRDHIAFAGVLETVNLYPYVHRRHSWLAPQLQDVIVQIKQEGLLREYCLQAFGEGSQPICELAQPHGQD</sequence>
<dbReference type="Proteomes" id="UP000295793">
    <property type="component" value="Unassembled WGS sequence"/>
</dbReference>
<keyword evidence="2" id="KW-1185">Reference proteome</keyword>
<dbReference type="AlphaFoldDB" id="A0A4R3IAK5"/>
<evidence type="ECO:0000313" key="1">
    <source>
        <dbReference type="EMBL" id="TCS43340.1"/>
    </source>
</evidence>
<reference evidence="1 2" key="1">
    <citation type="submission" date="2019-03" db="EMBL/GenBank/DDBJ databases">
        <title>Genomic Encyclopedia of Archaeal and Bacterial Type Strains, Phase II (KMG-II): from individual species to whole genera.</title>
        <authorList>
            <person name="Goeker M."/>
        </authorList>
    </citation>
    <scope>NUCLEOTIDE SEQUENCE [LARGE SCALE GENOMIC DNA]</scope>
    <source>
        <strain evidence="1 2">DSM 15388</strain>
    </source>
</reference>
<evidence type="ECO:0008006" key="3">
    <source>
        <dbReference type="Google" id="ProtNLM"/>
    </source>
</evidence>
<organism evidence="1 2">
    <name type="scientific">Reinekea marinisedimentorum</name>
    <dbReference type="NCBI Taxonomy" id="230495"/>
    <lineage>
        <taxon>Bacteria</taxon>
        <taxon>Pseudomonadati</taxon>
        <taxon>Pseudomonadota</taxon>
        <taxon>Gammaproteobacteria</taxon>
        <taxon>Oceanospirillales</taxon>
        <taxon>Saccharospirillaceae</taxon>
        <taxon>Reinekea</taxon>
    </lineage>
</organism>
<protein>
    <recommendedName>
        <fullName evidence="3">ABC-type amino acid transport substrate-binding protein</fullName>
    </recommendedName>
</protein>
<name>A0A4R3IAK5_9GAMM</name>
<dbReference type="SUPFAM" id="SSF53850">
    <property type="entry name" value="Periplasmic binding protein-like II"/>
    <property type="match status" value="1"/>
</dbReference>
<dbReference type="OrthoDB" id="8255022at2"/>
<dbReference type="EMBL" id="SLZR01000002">
    <property type="protein sequence ID" value="TCS43340.1"/>
    <property type="molecule type" value="Genomic_DNA"/>
</dbReference>
<accession>A0A4R3IAK5</accession>
<comment type="caution">
    <text evidence="1">The sequence shown here is derived from an EMBL/GenBank/DDBJ whole genome shotgun (WGS) entry which is preliminary data.</text>
</comment>
<proteinExistence type="predicted"/>
<evidence type="ECO:0000313" key="2">
    <source>
        <dbReference type="Proteomes" id="UP000295793"/>
    </source>
</evidence>
<dbReference type="Gene3D" id="3.40.190.10">
    <property type="entry name" value="Periplasmic binding protein-like II"/>
    <property type="match status" value="2"/>
</dbReference>